<evidence type="ECO:0000313" key="3">
    <source>
        <dbReference type="Proteomes" id="UP001243846"/>
    </source>
</evidence>
<reference evidence="1" key="3">
    <citation type="submission" date="2023-06" db="EMBL/GenBank/DDBJ databases">
        <authorList>
            <person name="Lucena T."/>
            <person name="Sun Q."/>
        </authorList>
    </citation>
    <scope>NUCLEOTIDE SEQUENCE</scope>
    <source>
        <strain evidence="1">CECT 8482</strain>
    </source>
</reference>
<dbReference type="RefSeq" id="WP_377731583.1">
    <property type="nucleotide sequence ID" value="NZ_JBHSVP010000001.1"/>
</dbReference>
<evidence type="ECO:0000313" key="1">
    <source>
        <dbReference type="EMBL" id="MDN3713354.1"/>
    </source>
</evidence>
<dbReference type="EMBL" id="JAUFRC010000001">
    <property type="protein sequence ID" value="MDN3713451.1"/>
    <property type="molecule type" value="Genomic_DNA"/>
</dbReference>
<gene>
    <name evidence="1" type="ORF">QWZ10_19405</name>
    <name evidence="2" type="ORF">QWZ10_19995</name>
</gene>
<protein>
    <submittedName>
        <fullName evidence="1">Uncharacterized protein</fullName>
    </submittedName>
</protein>
<dbReference type="Proteomes" id="UP001243846">
    <property type="component" value="Unassembled WGS sequence"/>
</dbReference>
<keyword evidence="3" id="KW-1185">Reference proteome</keyword>
<evidence type="ECO:0000313" key="2">
    <source>
        <dbReference type="EMBL" id="MDN3713451.1"/>
    </source>
</evidence>
<organism evidence="1 3">
    <name type="scientific">Paracoccus cavernae</name>
    <dbReference type="NCBI Taxonomy" id="1571207"/>
    <lineage>
        <taxon>Bacteria</taxon>
        <taxon>Pseudomonadati</taxon>
        <taxon>Pseudomonadota</taxon>
        <taxon>Alphaproteobacteria</taxon>
        <taxon>Rhodobacterales</taxon>
        <taxon>Paracoccaceae</taxon>
        <taxon>Paracoccus</taxon>
    </lineage>
</organism>
<accession>A0ABT8DAA0</accession>
<reference evidence="1" key="1">
    <citation type="journal article" date="2014" name="Int. J. Syst. Evol. Microbiol.">
        <title>Complete genome of a new Firmicutes species belonging to the dominant human colonic microbiota ('Ruminococcus bicirculans') reveals two chromosomes and a selective capacity to utilize plant glucans.</title>
        <authorList>
            <consortium name="NISC Comparative Sequencing Program"/>
            <person name="Wegmann U."/>
            <person name="Louis P."/>
            <person name="Goesmann A."/>
            <person name="Henrissat B."/>
            <person name="Duncan S.H."/>
            <person name="Flint H.J."/>
        </authorList>
    </citation>
    <scope>NUCLEOTIDE SEQUENCE</scope>
    <source>
        <strain evidence="1">CECT 8482</strain>
    </source>
</reference>
<sequence length="72" mass="7952">MFSAYLASHQQRTDKLMASCDDKIHAAILHAITLVDEIARITIEDHPYRADALSNLRLTLQSATAEAFPAKA</sequence>
<proteinExistence type="predicted"/>
<name>A0ABT8DAA0_9RHOB</name>
<reference evidence="3" key="2">
    <citation type="journal article" date="2019" name="Int. J. Syst. Evol. Microbiol.">
        <title>The Global Catalogue of Microorganisms (GCM) 10K type strain sequencing project: providing services to taxonomists for standard genome sequencing and annotation.</title>
        <authorList>
            <consortium name="The Broad Institute Genomics Platform"/>
            <consortium name="The Broad Institute Genome Sequencing Center for Infectious Disease"/>
            <person name="Wu L."/>
            <person name="Ma J."/>
        </authorList>
    </citation>
    <scope>NUCLEOTIDE SEQUENCE [LARGE SCALE GENOMIC DNA]</scope>
    <source>
        <strain evidence="3">CECT 8482</strain>
    </source>
</reference>
<comment type="caution">
    <text evidence="1">The sequence shown here is derived from an EMBL/GenBank/DDBJ whole genome shotgun (WGS) entry which is preliminary data.</text>
</comment>
<dbReference type="EMBL" id="JAUFRC010000001">
    <property type="protein sequence ID" value="MDN3713354.1"/>
    <property type="molecule type" value="Genomic_DNA"/>
</dbReference>